<evidence type="ECO:0000256" key="8">
    <source>
        <dbReference type="ARBA" id="ARBA00023139"/>
    </source>
</evidence>
<comment type="pathway">
    <text evidence="12">Glycan biosynthesis.</text>
</comment>
<dbReference type="RefSeq" id="WP_126643226.1">
    <property type="nucleotide sequence ID" value="NZ_BIFH01000051.1"/>
</dbReference>
<dbReference type="SUPFAM" id="SSF141523">
    <property type="entry name" value="L,D-transpeptidase catalytic domain-like"/>
    <property type="match status" value="1"/>
</dbReference>
<protein>
    <submittedName>
        <fullName evidence="16">Lipoprotein</fullName>
    </submittedName>
</protein>
<reference evidence="16 17" key="1">
    <citation type="submission" date="2018-12" db="EMBL/GenBank/DDBJ databases">
        <title>Draft genome sequence of Embleya hyalina NBRC 13850T.</title>
        <authorList>
            <person name="Komaki H."/>
            <person name="Hosoyama A."/>
            <person name="Kimura A."/>
            <person name="Ichikawa N."/>
            <person name="Tamura T."/>
        </authorList>
    </citation>
    <scope>NUCLEOTIDE SEQUENCE [LARGE SCALE GENOMIC DNA]</scope>
    <source>
        <strain evidence="16 17">NBRC 13850</strain>
    </source>
</reference>
<dbReference type="GO" id="GO:0005576">
    <property type="term" value="C:extracellular region"/>
    <property type="evidence" value="ECO:0007669"/>
    <property type="project" value="TreeGrafter"/>
</dbReference>
<keyword evidence="9 16" id="KW-0449">Lipoprotein</keyword>
<evidence type="ECO:0000256" key="1">
    <source>
        <dbReference type="ARBA" id="ARBA00004752"/>
    </source>
</evidence>
<evidence type="ECO:0000313" key="17">
    <source>
        <dbReference type="Proteomes" id="UP000286931"/>
    </source>
</evidence>
<dbReference type="PROSITE" id="PS51257">
    <property type="entry name" value="PROKAR_LIPOPROTEIN"/>
    <property type="match status" value="1"/>
</dbReference>
<dbReference type="PANTHER" id="PTHR30582">
    <property type="entry name" value="L,D-TRANSPEPTIDASE"/>
    <property type="match status" value="1"/>
</dbReference>
<evidence type="ECO:0000256" key="6">
    <source>
        <dbReference type="ARBA" id="ARBA00022984"/>
    </source>
</evidence>
<evidence type="ECO:0000256" key="3">
    <source>
        <dbReference type="ARBA" id="ARBA00022679"/>
    </source>
</evidence>
<evidence type="ECO:0000256" key="5">
    <source>
        <dbReference type="ARBA" id="ARBA00022960"/>
    </source>
</evidence>
<dbReference type="FunFam" id="2.40.440.10:FF:000005">
    <property type="entry name" value="L,D-transpeptidase 2"/>
    <property type="match status" value="1"/>
</dbReference>
<dbReference type="CDD" id="cd16913">
    <property type="entry name" value="YkuD_like"/>
    <property type="match status" value="1"/>
</dbReference>
<keyword evidence="3" id="KW-0808">Transferase</keyword>
<dbReference type="Pfam" id="PF17964">
    <property type="entry name" value="Big_10"/>
    <property type="match status" value="1"/>
</dbReference>
<comment type="pathway">
    <text evidence="1 13">Cell wall biogenesis; peptidoglycan biosynthesis.</text>
</comment>
<dbReference type="PROSITE" id="PS52029">
    <property type="entry name" value="LD_TPASE"/>
    <property type="match status" value="1"/>
</dbReference>
<dbReference type="EMBL" id="BIFH01000051">
    <property type="protein sequence ID" value="GCE01617.1"/>
    <property type="molecule type" value="Genomic_DNA"/>
</dbReference>
<evidence type="ECO:0000256" key="2">
    <source>
        <dbReference type="ARBA" id="ARBA00022475"/>
    </source>
</evidence>
<dbReference type="OrthoDB" id="5242354at2"/>
<organism evidence="16 17">
    <name type="scientific">Embleya hyalina</name>
    <dbReference type="NCBI Taxonomy" id="516124"/>
    <lineage>
        <taxon>Bacteria</taxon>
        <taxon>Bacillati</taxon>
        <taxon>Actinomycetota</taxon>
        <taxon>Actinomycetes</taxon>
        <taxon>Kitasatosporales</taxon>
        <taxon>Streptomycetaceae</taxon>
        <taxon>Embleya</taxon>
    </lineage>
</organism>
<evidence type="ECO:0000256" key="12">
    <source>
        <dbReference type="ARBA" id="ARBA00060592"/>
    </source>
</evidence>
<dbReference type="InterPro" id="IPR041280">
    <property type="entry name" value="Big_10"/>
</dbReference>
<feature type="active site" description="Nucleophile" evidence="13">
    <location>
        <position position="343"/>
    </location>
</feature>
<dbReference type="GO" id="GO:0016746">
    <property type="term" value="F:acyltransferase activity"/>
    <property type="evidence" value="ECO:0007669"/>
    <property type="project" value="UniProtKB-KW"/>
</dbReference>
<gene>
    <name evidence="16" type="ORF">EHYA_09384</name>
</gene>
<sequence>MTGITQRVGVAAFVAATLLLTGACSKDDAKKSADPAKAAGENRAGPAEPAVVTLTPVDKATGVDPGAPVKIAVGGGKVSEVKVTNASGESVDGALSGDSWKPKVPFMYGGKYTVTATATNAENKPTVANAAFTVLNPTQAATATFMPDADATVGVGQPVSITFDQPVKNRKVVQEAIKVTATPAVEGAWHWFGNSRVDWRPKEYWPTGTQVKVDLNLRGVDLGGGVMSKQFKSFGFKVADTKRIAVVDANAHTMTVSENDQVVKTIPITAGEDPKYTTWNGIMVMEERYPTLDMNSQTVGLGNEYDQKAVPYAMRITESGTFLHANTWTTVNPFGNANTSHGCVSMTLENAKWMYERSIRGDIVQVKGNDEKPVAADNGYGAWNLTWEQWTAGN</sequence>
<keyword evidence="10" id="KW-0012">Acyltransferase</keyword>
<dbReference type="UniPathway" id="UPA00219"/>
<dbReference type="GO" id="GO:0071972">
    <property type="term" value="F:peptidoglycan L,D-transpeptidase activity"/>
    <property type="evidence" value="ECO:0007669"/>
    <property type="project" value="TreeGrafter"/>
</dbReference>
<dbReference type="InterPro" id="IPR038063">
    <property type="entry name" value="Transpep_catalytic_dom"/>
</dbReference>
<dbReference type="Gene3D" id="2.60.40.3780">
    <property type="match status" value="1"/>
</dbReference>
<evidence type="ECO:0000256" key="4">
    <source>
        <dbReference type="ARBA" id="ARBA00022729"/>
    </source>
</evidence>
<dbReference type="Proteomes" id="UP000286931">
    <property type="component" value="Unassembled WGS sequence"/>
</dbReference>
<keyword evidence="6 13" id="KW-0573">Peptidoglycan synthesis</keyword>
<dbReference type="Gene3D" id="2.60.40.3710">
    <property type="match status" value="1"/>
</dbReference>
<evidence type="ECO:0000256" key="7">
    <source>
        <dbReference type="ARBA" id="ARBA00023136"/>
    </source>
</evidence>
<dbReference type="Pfam" id="PF03734">
    <property type="entry name" value="YkuD"/>
    <property type="match status" value="1"/>
</dbReference>
<keyword evidence="17" id="KW-1185">Reference proteome</keyword>
<feature type="region of interest" description="Disordered" evidence="14">
    <location>
        <begin position="27"/>
        <end position="49"/>
    </location>
</feature>
<dbReference type="AlphaFoldDB" id="A0A401Z448"/>
<evidence type="ECO:0000256" key="13">
    <source>
        <dbReference type="PROSITE-ProRule" id="PRU01373"/>
    </source>
</evidence>
<accession>A0A401Z448</accession>
<dbReference type="GO" id="GO:0071555">
    <property type="term" value="P:cell wall organization"/>
    <property type="evidence" value="ECO:0007669"/>
    <property type="project" value="UniProtKB-UniRule"/>
</dbReference>
<evidence type="ECO:0000259" key="15">
    <source>
        <dbReference type="PROSITE" id="PS52029"/>
    </source>
</evidence>
<feature type="domain" description="L,D-TPase catalytic" evidence="15">
    <location>
        <begin position="243"/>
        <end position="367"/>
    </location>
</feature>
<dbReference type="InterPro" id="IPR005490">
    <property type="entry name" value="LD_TPept_cat_dom"/>
</dbReference>
<keyword evidence="8" id="KW-0564">Palmitate</keyword>
<dbReference type="Gene3D" id="2.40.440.10">
    <property type="entry name" value="L,D-transpeptidase catalytic domain-like"/>
    <property type="match status" value="1"/>
</dbReference>
<dbReference type="CDD" id="cd13432">
    <property type="entry name" value="LDT_IgD_like_2"/>
    <property type="match status" value="1"/>
</dbReference>
<keyword evidence="4" id="KW-0732">Signal</keyword>
<keyword evidence="2" id="KW-1003">Cell membrane</keyword>
<dbReference type="GO" id="GO:0008360">
    <property type="term" value="P:regulation of cell shape"/>
    <property type="evidence" value="ECO:0007669"/>
    <property type="project" value="UniProtKB-UniRule"/>
</dbReference>
<proteinExistence type="predicted"/>
<dbReference type="PANTHER" id="PTHR30582:SF2">
    <property type="entry name" value="L,D-TRANSPEPTIDASE YCIB-RELATED"/>
    <property type="match status" value="1"/>
</dbReference>
<evidence type="ECO:0000256" key="11">
    <source>
        <dbReference type="ARBA" id="ARBA00023316"/>
    </source>
</evidence>
<name>A0A401Z448_9ACTN</name>
<dbReference type="InterPro" id="IPR050979">
    <property type="entry name" value="LD-transpeptidase"/>
</dbReference>
<evidence type="ECO:0000256" key="9">
    <source>
        <dbReference type="ARBA" id="ARBA00023288"/>
    </source>
</evidence>
<keyword evidence="7" id="KW-0472">Membrane</keyword>
<keyword evidence="11 13" id="KW-0961">Cell wall biogenesis/degradation</keyword>
<dbReference type="GO" id="GO:0018104">
    <property type="term" value="P:peptidoglycan-protein cross-linking"/>
    <property type="evidence" value="ECO:0007669"/>
    <property type="project" value="TreeGrafter"/>
</dbReference>
<evidence type="ECO:0000256" key="14">
    <source>
        <dbReference type="SAM" id="MobiDB-lite"/>
    </source>
</evidence>
<evidence type="ECO:0000313" key="16">
    <source>
        <dbReference type="EMBL" id="GCE01617.1"/>
    </source>
</evidence>
<keyword evidence="5 13" id="KW-0133">Cell shape</keyword>
<feature type="active site" description="Proton donor/acceptor" evidence="13">
    <location>
        <position position="324"/>
    </location>
</feature>
<comment type="caution">
    <text evidence="16">The sequence shown here is derived from an EMBL/GenBank/DDBJ whole genome shotgun (WGS) entry which is preliminary data.</text>
</comment>
<evidence type="ECO:0000256" key="10">
    <source>
        <dbReference type="ARBA" id="ARBA00023315"/>
    </source>
</evidence>